<evidence type="ECO:0000313" key="2">
    <source>
        <dbReference type="Proteomes" id="UP001282284"/>
    </source>
</evidence>
<accession>A0ABU4GBX2</accession>
<evidence type="ECO:0000313" key="1">
    <source>
        <dbReference type="EMBL" id="MDW0113867.1"/>
    </source>
</evidence>
<reference evidence="1 2" key="1">
    <citation type="submission" date="2023-06" db="EMBL/GenBank/DDBJ databases">
        <title>Sporosarcina sp. nov., isolated from Korean traditional fermented seafood 'Jeotgal'.</title>
        <authorList>
            <person name="Yang A.I."/>
            <person name="Shin N.-R."/>
        </authorList>
    </citation>
    <scope>NUCLEOTIDE SEQUENCE [LARGE SCALE GENOMIC DNA]</scope>
    <source>
        <strain evidence="1 2">KCTC13119</strain>
    </source>
</reference>
<proteinExistence type="predicted"/>
<organism evidence="1 2">
    <name type="scientific">Sporosarcina saromensis</name>
    <dbReference type="NCBI Taxonomy" id="359365"/>
    <lineage>
        <taxon>Bacteria</taxon>
        <taxon>Bacillati</taxon>
        <taxon>Bacillota</taxon>
        <taxon>Bacilli</taxon>
        <taxon>Bacillales</taxon>
        <taxon>Caryophanaceae</taxon>
        <taxon>Sporosarcina</taxon>
    </lineage>
</organism>
<keyword evidence="2" id="KW-1185">Reference proteome</keyword>
<gene>
    <name evidence="1" type="ORF">QT711_11775</name>
</gene>
<comment type="caution">
    <text evidence="1">The sequence shown here is derived from an EMBL/GenBank/DDBJ whole genome shotgun (WGS) entry which is preliminary data.</text>
</comment>
<name>A0ABU4GBX2_9BACL</name>
<protein>
    <submittedName>
        <fullName evidence="1">Uncharacterized protein</fullName>
    </submittedName>
</protein>
<dbReference type="Proteomes" id="UP001282284">
    <property type="component" value="Unassembled WGS sequence"/>
</dbReference>
<sequence>MYQNFVNNKVSMSEPLESIKKLIEKNDSHIYEINIHDTNENKDYIVRDIDDIEEFTSVFNSLKDTIVTTNKKGVLMADSDYNIIVYFGEYDNELGEYTVKGAIYLYVNVENEYAFRILVPDHPKIEINGELKMDSVPFANPIIGYVVDKTKNHR</sequence>
<dbReference type="EMBL" id="JAUBDI010000010">
    <property type="protein sequence ID" value="MDW0113867.1"/>
    <property type="molecule type" value="Genomic_DNA"/>
</dbReference>